<feature type="compositionally biased region" description="Acidic residues" evidence="6">
    <location>
        <begin position="273"/>
        <end position="292"/>
    </location>
</feature>
<feature type="compositionally biased region" description="Gly residues" evidence="6">
    <location>
        <begin position="446"/>
        <end position="494"/>
    </location>
</feature>
<dbReference type="Gene3D" id="1.20.80.10">
    <property type="match status" value="1"/>
</dbReference>
<feature type="binding site" evidence="5">
    <location>
        <begin position="112"/>
        <end position="116"/>
    </location>
    <ligand>
        <name>an acyl-CoA</name>
        <dbReference type="ChEBI" id="CHEBI:58342"/>
    </ligand>
</feature>
<evidence type="ECO:0000313" key="9">
    <source>
        <dbReference type="Proteomes" id="UP001233172"/>
    </source>
</evidence>
<dbReference type="PROSITE" id="PS51228">
    <property type="entry name" value="ACB_2"/>
    <property type="match status" value="1"/>
</dbReference>
<protein>
    <submittedName>
        <fullName evidence="8">Acyl-CoA-binding domain-containing protein 5</fullName>
    </submittedName>
</protein>
<dbReference type="InterPro" id="IPR016347">
    <property type="entry name" value="ACBD5"/>
</dbReference>
<gene>
    <name evidence="8" type="ORF">Bpfe_022453</name>
</gene>
<dbReference type="InterPro" id="IPR022408">
    <property type="entry name" value="Acyl-CoA-binding_prot_CS"/>
</dbReference>
<accession>A0AAD8B555</accession>
<dbReference type="PANTHER" id="PTHR23310:SF77">
    <property type="entry name" value="LD25952P"/>
    <property type="match status" value="1"/>
</dbReference>
<evidence type="ECO:0000256" key="2">
    <source>
        <dbReference type="ARBA" id="ARBA00023006"/>
    </source>
</evidence>
<dbReference type="InterPro" id="IPR035984">
    <property type="entry name" value="Acyl-CoA-binding_sf"/>
</dbReference>
<evidence type="ECO:0000313" key="8">
    <source>
        <dbReference type="EMBL" id="KAK0048193.1"/>
    </source>
</evidence>
<feature type="compositionally biased region" description="Basic and acidic residues" evidence="6">
    <location>
        <begin position="427"/>
        <end position="440"/>
    </location>
</feature>
<dbReference type="GO" id="GO:0000425">
    <property type="term" value="P:pexophagy"/>
    <property type="evidence" value="ECO:0007669"/>
    <property type="project" value="InterPro"/>
</dbReference>
<feature type="region of interest" description="Disordered" evidence="6">
    <location>
        <begin position="245"/>
        <end position="298"/>
    </location>
</feature>
<evidence type="ECO:0000256" key="1">
    <source>
        <dbReference type="ARBA" id="ARBA00010310"/>
    </source>
</evidence>
<dbReference type="Pfam" id="PF00887">
    <property type="entry name" value="ACBP"/>
    <property type="match status" value="1"/>
</dbReference>
<feature type="binding site" evidence="5">
    <location>
        <position position="138"/>
    </location>
    <ligand>
        <name>an acyl-CoA</name>
        <dbReference type="ChEBI" id="CHEBI:58342"/>
    </ligand>
</feature>
<evidence type="ECO:0000256" key="3">
    <source>
        <dbReference type="ARBA" id="ARBA00023121"/>
    </source>
</evidence>
<evidence type="ECO:0000256" key="5">
    <source>
        <dbReference type="PIRSR" id="PIRSR002412-1"/>
    </source>
</evidence>
<dbReference type="InterPro" id="IPR000582">
    <property type="entry name" value="Acyl-CoA-binding_protein"/>
</dbReference>
<evidence type="ECO:0000256" key="6">
    <source>
        <dbReference type="SAM" id="MobiDB-lite"/>
    </source>
</evidence>
<comment type="similarity">
    <text evidence="1">Belongs to the ATG37 family.</text>
</comment>
<comment type="function">
    <text evidence="4">Acyl-CoA binding protein which acts as the peroxisome receptor for pexophagy but is dispensable for aggrephagy and nonselective autophagy. Binds medium- and long-chain acyl-CoA esters.</text>
</comment>
<comment type="caution">
    <text evidence="8">The sequence shown here is derived from an EMBL/GenBank/DDBJ whole genome shotgun (WGS) entry which is preliminary data.</text>
</comment>
<dbReference type="FunFam" id="1.20.80.10:FF:000010">
    <property type="entry name" value="Acyl-CoA-binding domain-containing protein 5"/>
    <property type="match status" value="1"/>
</dbReference>
<feature type="region of interest" description="Disordered" evidence="6">
    <location>
        <begin position="422"/>
        <end position="501"/>
    </location>
</feature>
<feature type="domain" description="ACB" evidence="7">
    <location>
        <begin position="81"/>
        <end position="170"/>
    </location>
</feature>
<name>A0AAD8B555_BIOPF</name>
<dbReference type="Proteomes" id="UP001233172">
    <property type="component" value="Unassembled WGS sequence"/>
</dbReference>
<evidence type="ECO:0000259" key="7">
    <source>
        <dbReference type="PROSITE" id="PS51228"/>
    </source>
</evidence>
<dbReference type="PIRSF" id="PIRSF002412">
    <property type="entry name" value="MA_DBI"/>
    <property type="match status" value="1"/>
</dbReference>
<reference evidence="8" key="2">
    <citation type="submission" date="2023-04" db="EMBL/GenBank/DDBJ databases">
        <authorList>
            <person name="Bu L."/>
            <person name="Lu L."/>
            <person name="Laidemitt M.R."/>
            <person name="Zhang S.M."/>
            <person name="Mutuku M."/>
            <person name="Mkoji G."/>
            <person name="Steinauer M."/>
            <person name="Loker E.S."/>
        </authorList>
    </citation>
    <scope>NUCLEOTIDE SEQUENCE</scope>
    <source>
        <strain evidence="8">KasaAsao</strain>
        <tissue evidence="8">Whole Snail</tissue>
    </source>
</reference>
<keyword evidence="3" id="KW-0446">Lipid-binding</keyword>
<evidence type="ECO:0000256" key="4">
    <source>
        <dbReference type="ARBA" id="ARBA00025481"/>
    </source>
</evidence>
<feature type="compositionally biased region" description="Polar residues" evidence="6">
    <location>
        <begin position="245"/>
        <end position="269"/>
    </location>
</feature>
<dbReference type="PRINTS" id="PR00689">
    <property type="entry name" value="ACOABINDINGP"/>
</dbReference>
<keyword evidence="2" id="KW-0072">Autophagy</keyword>
<keyword evidence="9" id="KW-1185">Reference proteome</keyword>
<dbReference type="EMBL" id="JASAOG010000141">
    <property type="protein sequence ID" value="KAK0048193.1"/>
    <property type="molecule type" value="Genomic_DNA"/>
</dbReference>
<sequence length="584" mass="64739">MTSGEIVYYIKKPSLKILITTFTPNDEWKLNCHRRVFRVFQLELASPKLMIMLADLHVYSTKAEGYASETTTEPRNMASSPKDKFEAAVKVIRGLPKNGSFQPSHELMLKFYSYYKQATEGPCTAAKPGFWDLVNRKKWEAWSNLGDMESETAMLMYVDELKKIVETMPQTNAVTEFLQKLDNFYEMVEDSENQNTLKLLDKPWPSGAPEDNEDETLTHSYNVNELLKQDLKKWQNSSFIINGDSKPQINGIGSSNGHESLPHQNGGSRSETESDETDLGAEEEEDSQEEVNSDLIQNGGWEEFKEEKIFLESVNDSETESEEFCDTSDEPLEVAVPSFAHLCASQLSSVSEFSSTPIPKARVVHFDPSIGHSGSDHALNDSLIVNVTAKTGDLSSLETQADSDCVLRSKFNGSFEENCDVSMCRGGDSDERRHKSEGSEARGYSSTGGGRGRHLGSGDGGQSGHGNPGAGSGGGRRGLFPNPGGGGGNRGSDPGGKPQPVDLNEQIVVTLLRLQHDMSGVLKRLNSLEELVRAEKMARDKKDKLSKGWWPVPELSPKTVLLIIVWPFVAHFLLKYFSQKHRRS</sequence>
<organism evidence="8 9">
    <name type="scientific">Biomphalaria pfeifferi</name>
    <name type="common">Bloodfluke planorb</name>
    <name type="synonym">Freshwater snail</name>
    <dbReference type="NCBI Taxonomy" id="112525"/>
    <lineage>
        <taxon>Eukaryota</taxon>
        <taxon>Metazoa</taxon>
        <taxon>Spiralia</taxon>
        <taxon>Lophotrochozoa</taxon>
        <taxon>Mollusca</taxon>
        <taxon>Gastropoda</taxon>
        <taxon>Heterobranchia</taxon>
        <taxon>Euthyneura</taxon>
        <taxon>Panpulmonata</taxon>
        <taxon>Hygrophila</taxon>
        <taxon>Lymnaeoidea</taxon>
        <taxon>Planorbidae</taxon>
        <taxon>Biomphalaria</taxon>
    </lineage>
</organism>
<dbReference type="GO" id="GO:0006631">
    <property type="term" value="P:fatty acid metabolic process"/>
    <property type="evidence" value="ECO:0007669"/>
    <property type="project" value="TreeGrafter"/>
</dbReference>
<dbReference type="InterPro" id="IPR014352">
    <property type="entry name" value="FERM/acyl-CoA-bd_prot_sf"/>
</dbReference>
<dbReference type="GO" id="GO:0005737">
    <property type="term" value="C:cytoplasm"/>
    <property type="evidence" value="ECO:0007669"/>
    <property type="project" value="TreeGrafter"/>
</dbReference>
<dbReference type="PANTHER" id="PTHR23310">
    <property type="entry name" value="ACYL-COA-BINDING PROTEIN, ACBP"/>
    <property type="match status" value="1"/>
</dbReference>
<dbReference type="GO" id="GO:0000062">
    <property type="term" value="F:fatty-acyl-CoA binding"/>
    <property type="evidence" value="ECO:0007669"/>
    <property type="project" value="InterPro"/>
</dbReference>
<dbReference type="AlphaFoldDB" id="A0AAD8B555"/>
<dbReference type="SUPFAM" id="SSF47027">
    <property type="entry name" value="Acyl-CoA binding protein"/>
    <property type="match status" value="1"/>
</dbReference>
<feature type="binding site" evidence="5">
    <location>
        <position position="157"/>
    </location>
    <ligand>
        <name>an acyl-CoA</name>
        <dbReference type="ChEBI" id="CHEBI:58342"/>
    </ligand>
</feature>
<feature type="binding site" evidence="5">
    <location>
        <begin position="92"/>
        <end position="101"/>
    </location>
    <ligand>
        <name>an acyl-CoA</name>
        <dbReference type="ChEBI" id="CHEBI:58342"/>
    </ligand>
</feature>
<proteinExistence type="inferred from homology"/>
<dbReference type="PROSITE" id="PS00880">
    <property type="entry name" value="ACB_1"/>
    <property type="match status" value="1"/>
</dbReference>
<reference evidence="8" key="1">
    <citation type="journal article" date="2023" name="PLoS Negl. Trop. Dis.">
        <title>A genome sequence for Biomphalaria pfeifferi, the major vector snail for the human-infecting parasite Schistosoma mansoni.</title>
        <authorList>
            <person name="Bu L."/>
            <person name="Lu L."/>
            <person name="Laidemitt M.R."/>
            <person name="Zhang S.M."/>
            <person name="Mutuku M."/>
            <person name="Mkoji G."/>
            <person name="Steinauer M."/>
            <person name="Loker E.S."/>
        </authorList>
    </citation>
    <scope>NUCLEOTIDE SEQUENCE</scope>
    <source>
        <strain evidence="8">KasaAsao</strain>
    </source>
</reference>